<dbReference type="InterPro" id="IPR050498">
    <property type="entry name" value="Ycf3"/>
</dbReference>
<reference evidence="4" key="1">
    <citation type="submission" date="2020-10" db="EMBL/GenBank/DDBJ databases">
        <authorList>
            <person name="Castelo-Branco R."/>
            <person name="Eusebio N."/>
            <person name="Adriana R."/>
            <person name="Vieira A."/>
            <person name="Brugerolle De Fraissinette N."/>
            <person name="Rezende De Castro R."/>
            <person name="Schneider M.P."/>
            <person name="Vasconcelos V."/>
            <person name="Leao P.N."/>
        </authorList>
    </citation>
    <scope>NUCLEOTIDE SEQUENCE</scope>
    <source>
        <strain evidence="4">LEGE 11479</strain>
    </source>
</reference>
<dbReference type="InterPro" id="IPR011990">
    <property type="entry name" value="TPR-like_helical_dom_sf"/>
</dbReference>
<dbReference type="RefSeq" id="WP_193995175.1">
    <property type="nucleotide sequence ID" value="NZ_JADEXP010000254.1"/>
</dbReference>
<dbReference type="Gene3D" id="1.25.40.10">
    <property type="entry name" value="Tetratricopeptide repeat domain"/>
    <property type="match status" value="4"/>
</dbReference>
<dbReference type="SUPFAM" id="SSF48452">
    <property type="entry name" value="TPR-like"/>
    <property type="match status" value="1"/>
</dbReference>
<feature type="repeat" description="TPR" evidence="3">
    <location>
        <begin position="778"/>
        <end position="811"/>
    </location>
</feature>
<dbReference type="AlphaFoldDB" id="A0A929FBM3"/>
<sequence>MALPDSLYVARPAANSFLENLDLAFKSPVQQPAVFHTWGLGGVGKSTLLDRAQLAHGKRCTIPEQVTIAEVKFGDTANTGTPLGVMKVLHSQLSSTVGDPQKDPFYELERRYATTLETLKTKTEDGTAQASDKQIEIVKKYSQLALQGASIIFAAGNPVGTAMAVAAPHIGELGELGASILDDAKGLLNRHQATRNDDKLQALMLNPLLELTKAFVKSLQAKAAVQPVLLMLDFYEKVPVEVDRWLCSTLLGNTALQQYPVRIVSAGRKRLLNKDHWSERHQNDSAVYEQELERFEDTQAREYLQKIGITDDDRVKRIITATRGLPYYLNWVREEYNKGQEPDFTEGAQEIKKVLLRQFTAHETQLVQIVACCRRFDGDLIKHLTRCADLEIPLQPTETAKGRFRWLLDLPFTQRTETEHRFDDVARDVLRQVFYEESQQQFRSTHQALADHYVALADEGFWEDAHISEQYDSEDWRSYQAEALYHQLFANPKQAELQLITRALEGVYFSAEEIVQRPLQAISAEYQEDIQPLIKLGLQKALNHIKKIVDQGWQLRYSDHLEGLLTSCYVGEEFSLCMGKDVSRSLAFCWKHAERLTGLAKFVAYFYQGKYGPDYQQLAWLHRARAQAKEIVTADAPEFSNDLLAPKLGLTFGKAGCYEDSVACFDEAIKYKPDSYQAWYNRSIALRQLKRYENEIEGYDTALRYQPYSYAAWNNRGIALDNLERHEEAIISYDEALKHKPNFFITWCNRGTSLGQLERYEEAIISYDKALAHKPNFFIVWYLRGMLLDKLERYKEAIASYDQVLKYEPSYYEAWANRGWALDKLERYEEAITSYDEALKHKPSYHEVWYNRGWILDELERYEEAISSYDQALKHEPCFHEAWYSQGSALVKLKRYEEALSSYEQVLEHKPDKHEAWYNRGILLGHLDRCEDAIASYDQALKHKPDCHLTWNNRGNMLGQLERYDEAIASYNKVLEIKPDNEEAHYNKACYYTLLGNPDAALENLQQAIIFVPEKYREMAKTDTHFDSLRNDPRFSDLITP</sequence>
<keyword evidence="5" id="KW-1185">Reference proteome</keyword>
<evidence type="ECO:0000256" key="3">
    <source>
        <dbReference type="PROSITE-ProRule" id="PRU00339"/>
    </source>
</evidence>
<dbReference type="PROSITE" id="PS50293">
    <property type="entry name" value="TPR_REGION"/>
    <property type="match status" value="3"/>
</dbReference>
<evidence type="ECO:0000256" key="2">
    <source>
        <dbReference type="ARBA" id="ARBA00022803"/>
    </source>
</evidence>
<dbReference type="PROSITE" id="PS50005">
    <property type="entry name" value="TPR"/>
    <property type="match status" value="9"/>
</dbReference>
<keyword evidence="2 3" id="KW-0802">TPR repeat</keyword>
<dbReference type="PANTHER" id="PTHR44858">
    <property type="entry name" value="TETRATRICOPEPTIDE REPEAT PROTEIN 6"/>
    <property type="match status" value="1"/>
</dbReference>
<evidence type="ECO:0000313" key="5">
    <source>
        <dbReference type="Proteomes" id="UP000615026"/>
    </source>
</evidence>
<feature type="repeat" description="TPR" evidence="3">
    <location>
        <begin position="846"/>
        <end position="879"/>
    </location>
</feature>
<feature type="repeat" description="TPR" evidence="3">
    <location>
        <begin position="880"/>
        <end position="913"/>
    </location>
</feature>
<dbReference type="InterPro" id="IPR019734">
    <property type="entry name" value="TPR_rpt"/>
</dbReference>
<dbReference type="SMART" id="SM00028">
    <property type="entry name" value="TPR"/>
    <property type="match status" value="11"/>
</dbReference>
<dbReference type="NCBIfam" id="NF047558">
    <property type="entry name" value="TPR_END_plus"/>
    <property type="match status" value="1"/>
</dbReference>
<feature type="repeat" description="TPR" evidence="3">
    <location>
        <begin position="948"/>
        <end position="981"/>
    </location>
</feature>
<dbReference type="PANTHER" id="PTHR44858:SF1">
    <property type="entry name" value="UDP-N-ACETYLGLUCOSAMINE--PEPTIDE N-ACETYLGLUCOSAMINYLTRANSFERASE SPINDLY-RELATED"/>
    <property type="match status" value="1"/>
</dbReference>
<keyword evidence="1" id="KW-0677">Repeat</keyword>
<feature type="repeat" description="TPR" evidence="3">
    <location>
        <begin position="710"/>
        <end position="743"/>
    </location>
</feature>
<organism evidence="4 5">
    <name type="scientific">Leptolyngbya cf. ectocarpi LEGE 11479</name>
    <dbReference type="NCBI Taxonomy" id="1828722"/>
    <lineage>
        <taxon>Bacteria</taxon>
        <taxon>Bacillati</taxon>
        <taxon>Cyanobacteriota</taxon>
        <taxon>Cyanophyceae</taxon>
        <taxon>Leptolyngbyales</taxon>
        <taxon>Leptolyngbyaceae</taxon>
        <taxon>Leptolyngbya group</taxon>
        <taxon>Leptolyngbya</taxon>
    </lineage>
</organism>
<evidence type="ECO:0000256" key="1">
    <source>
        <dbReference type="ARBA" id="ARBA00022737"/>
    </source>
</evidence>
<dbReference type="Pfam" id="PF13432">
    <property type="entry name" value="TPR_16"/>
    <property type="match status" value="3"/>
</dbReference>
<dbReference type="EMBL" id="JADEXP010000254">
    <property type="protein sequence ID" value="MBE9069262.1"/>
    <property type="molecule type" value="Genomic_DNA"/>
</dbReference>
<feature type="repeat" description="TPR" evidence="3">
    <location>
        <begin position="744"/>
        <end position="777"/>
    </location>
</feature>
<feature type="repeat" description="TPR" evidence="3">
    <location>
        <begin position="676"/>
        <end position="709"/>
    </location>
</feature>
<feature type="repeat" description="TPR" evidence="3">
    <location>
        <begin position="812"/>
        <end position="845"/>
    </location>
</feature>
<accession>A0A929FBM3</accession>
<dbReference type="Proteomes" id="UP000615026">
    <property type="component" value="Unassembled WGS sequence"/>
</dbReference>
<gene>
    <name evidence="4" type="ORF">IQ260_21705</name>
</gene>
<protein>
    <submittedName>
        <fullName evidence="4">Tetratricopeptide repeat protein</fullName>
    </submittedName>
</protein>
<feature type="repeat" description="TPR" evidence="3">
    <location>
        <begin position="914"/>
        <end position="947"/>
    </location>
</feature>
<dbReference type="Pfam" id="PF00515">
    <property type="entry name" value="TPR_1"/>
    <property type="match status" value="3"/>
</dbReference>
<proteinExistence type="predicted"/>
<name>A0A929FBM3_LEPEC</name>
<evidence type="ECO:0000313" key="4">
    <source>
        <dbReference type="EMBL" id="MBE9069262.1"/>
    </source>
</evidence>
<dbReference type="Pfam" id="PF13181">
    <property type="entry name" value="TPR_8"/>
    <property type="match status" value="2"/>
</dbReference>
<comment type="caution">
    <text evidence="4">The sequence shown here is derived from an EMBL/GenBank/DDBJ whole genome shotgun (WGS) entry which is preliminary data.</text>
</comment>